<dbReference type="AlphaFoldDB" id="A0A6A5UDI6"/>
<keyword evidence="2" id="KW-1185">Reference proteome</keyword>
<name>A0A6A5UDI6_9PLEO</name>
<protein>
    <submittedName>
        <fullName evidence="1">Uncharacterized protein</fullName>
    </submittedName>
</protein>
<organism evidence="1 2">
    <name type="scientific">Byssothecium circinans</name>
    <dbReference type="NCBI Taxonomy" id="147558"/>
    <lineage>
        <taxon>Eukaryota</taxon>
        <taxon>Fungi</taxon>
        <taxon>Dikarya</taxon>
        <taxon>Ascomycota</taxon>
        <taxon>Pezizomycotina</taxon>
        <taxon>Dothideomycetes</taxon>
        <taxon>Pleosporomycetidae</taxon>
        <taxon>Pleosporales</taxon>
        <taxon>Massarineae</taxon>
        <taxon>Massarinaceae</taxon>
        <taxon>Byssothecium</taxon>
    </lineage>
</organism>
<dbReference type="EMBL" id="ML976980">
    <property type="protein sequence ID" value="KAF1961792.1"/>
    <property type="molecule type" value="Genomic_DNA"/>
</dbReference>
<proteinExistence type="predicted"/>
<gene>
    <name evidence="1" type="ORF">CC80DRAFT_543159</name>
</gene>
<evidence type="ECO:0000313" key="1">
    <source>
        <dbReference type="EMBL" id="KAF1961792.1"/>
    </source>
</evidence>
<evidence type="ECO:0000313" key="2">
    <source>
        <dbReference type="Proteomes" id="UP000800035"/>
    </source>
</evidence>
<sequence length="450" mass="50238">MASKNTIQQISDLFQVWLREAGLPGLGVGNDAQEYAEAIGAFYHESPPPAFHTIRIDDPGPAQYWESRRVMKPIELTACLGEFSVPMLQVQDRAGAQLRAAAIKELLVATLRNFVAEYRTSPASIVTRAKQSLPSEHLSELDQACLDVLQCELRAQKARIKKVNLLDQQDDPDSPMRSALLAGALNCGLPDDDQTFRGLKAFRACAEALSLLERKGGKALIEFLPGEFLRMLKSGTITAKDVEDYDFQEFRSTFQHVRARTLDQLVYDDYNGYLEWAKKRKLSPPSSLPMLFEWAHSRTTLHAHKHIRGYNSEGLKQVDCFVQDGFGNTAASMKTDYRWCVSWGLPRDENQSPTVIAIGHIPKYAYVGIYPAKVAINDKIVILEKRTDVGGILSFLRDVKGTDERPNCRLGVTWAKDDEAEAVLIPVVLTSKSISSFEELTIYGNGALEE</sequence>
<reference evidence="1" key="1">
    <citation type="journal article" date="2020" name="Stud. Mycol.">
        <title>101 Dothideomycetes genomes: a test case for predicting lifestyles and emergence of pathogens.</title>
        <authorList>
            <person name="Haridas S."/>
            <person name="Albert R."/>
            <person name="Binder M."/>
            <person name="Bloem J."/>
            <person name="Labutti K."/>
            <person name="Salamov A."/>
            <person name="Andreopoulos B."/>
            <person name="Baker S."/>
            <person name="Barry K."/>
            <person name="Bills G."/>
            <person name="Bluhm B."/>
            <person name="Cannon C."/>
            <person name="Castanera R."/>
            <person name="Culley D."/>
            <person name="Daum C."/>
            <person name="Ezra D."/>
            <person name="Gonzalez J."/>
            <person name="Henrissat B."/>
            <person name="Kuo A."/>
            <person name="Liang C."/>
            <person name="Lipzen A."/>
            <person name="Lutzoni F."/>
            <person name="Magnuson J."/>
            <person name="Mondo S."/>
            <person name="Nolan M."/>
            <person name="Ohm R."/>
            <person name="Pangilinan J."/>
            <person name="Park H.-J."/>
            <person name="Ramirez L."/>
            <person name="Alfaro M."/>
            <person name="Sun H."/>
            <person name="Tritt A."/>
            <person name="Yoshinaga Y."/>
            <person name="Zwiers L.-H."/>
            <person name="Turgeon B."/>
            <person name="Goodwin S."/>
            <person name="Spatafora J."/>
            <person name="Crous P."/>
            <person name="Grigoriev I."/>
        </authorList>
    </citation>
    <scope>NUCLEOTIDE SEQUENCE</scope>
    <source>
        <strain evidence="1">CBS 675.92</strain>
    </source>
</reference>
<accession>A0A6A5UDI6</accession>
<dbReference type="Proteomes" id="UP000800035">
    <property type="component" value="Unassembled WGS sequence"/>
</dbReference>